<evidence type="ECO:0000313" key="3">
    <source>
        <dbReference type="EMBL" id="KAL1869662.1"/>
    </source>
</evidence>
<dbReference type="InterPro" id="IPR000073">
    <property type="entry name" value="AB_hydrolase_1"/>
</dbReference>
<dbReference type="InterPro" id="IPR029058">
    <property type="entry name" value="AB_hydrolase_fold"/>
</dbReference>
<dbReference type="Proteomes" id="UP001583177">
    <property type="component" value="Unassembled WGS sequence"/>
</dbReference>
<dbReference type="SUPFAM" id="SSF53474">
    <property type="entry name" value="alpha/beta-Hydrolases"/>
    <property type="match status" value="1"/>
</dbReference>
<reference evidence="3 4" key="1">
    <citation type="journal article" date="2024" name="IMA Fungus">
        <title>IMA Genome - F19 : A genome assembly and annotation guide to empower mycologists, including annotated draft genome sequences of Ceratocystis pirilliformis, Diaporthe australafricana, Fusarium ophioides, Paecilomyces lecythidis, and Sporothrix stenoceras.</title>
        <authorList>
            <person name="Aylward J."/>
            <person name="Wilson A.M."/>
            <person name="Visagie C.M."/>
            <person name="Spraker J."/>
            <person name="Barnes I."/>
            <person name="Buitendag C."/>
            <person name="Ceriani C."/>
            <person name="Del Mar Angel L."/>
            <person name="du Plessis D."/>
            <person name="Fuchs T."/>
            <person name="Gasser K."/>
            <person name="Kramer D."/>
            <person name="Li W."/>
            <person name="Munsamy K."/>
            <person name="Piso A."/>
            <person name="Price J.L."/>
            <person name="Sonnekus B."/>
            <person name="Thomas C."/>
            <person name="van der Nest A."/>
            <person name="van Dijk A."/>
            <person name="van Heerden A."/>
            <person name="van Vuuren N."/>
            <person name="Yilmaz N."/>
            <person name="Duong T.A."/>
            <person name="van der Merwe N.A."/>
            <person name="Wingfield M.J."/>
            <person name="Wingfield B.D."/>
        </authorList>
    </citation>
    <scope>NUCLEOTIDE SEQUENCE [LARGE SCALE GENOMIC DNA]</scope>
    <source>
        <strain evidence="3 4">CMW 18300</strain>
    </source>
</reference>
<dbReference type="PANTHER" id="PTHR43798:SF31">
    <property type="entry name" value="AB HYDROLASE SUPERFAMILY PROTEIN YCLE"/>
    <property type="match status" value="1"/>
</dbReference>
<evidence type="ECO:0000256" key="1">
    <source>
        <dbReference type="ARBA" id="ARBA00022801"/>
    </source>
</evidence>
<sequence length="307" mass="33848">MARKGSCIPHIHLQRTYQHSSMLVLSRPEPSMNEHRNASHATGAWDLNIDGTAVSLAITHRTGSLAPVLFLHGFGSTKEDFADFLLKKNFSGRPFVAYDAPGCGQSTCADPAQLSIPFLVRTAEAALDVLGIDKFHLVGHSMGALTALEFSHKHPKRVLSFTNIKGNLAPEDCFLSRQIFDYPASDDEVFFNNFIERTAQAPFYGSAMYATSLRLKSRPESVRPIFSSMVELSDNGGLLKKFLALPFPRIFMFGEQYDSLSYLPTLAAAGINLARIADSGHFPMYSNAPVMWQHIEQAVALGEVDLH</sequence>
<name>A0ABR3X1R4_9PEZI</name>
<dbReference type="Pfam" id="PF00561">
    <property type="entry name" value="Abhydrolase_1"/>
    <property type="match status" value="1"/>
</dbReference>
<comment type="caution">
    <text evidence="3">The sequence shown here is derived from an EMBL/GenBank/DDBJ whole genome shotgun (WGS) entry which is preliminary data.</text>
</comment>
<feature type="domain" description="AB hydrolase-1" evidence="2">
    <location>
        <begin position="67"/>
        <end position="202"/>
    </location>
</feature>
<accession>A0ABR3X1R4</accession>
<dbReference type="EMBL" id="JAWRVE010000040">
    <property type="protein sequence ID" value="KAL1869662.1"/>
    <property type="molecule type" value="Genomic_DNA"/>
</dbReference>
<evidence type="ECO:0000259" key="2">
    <source>
        <dbReference type="Pfam" id="PF00561"/>
    </source>
</evidence>
<keyword evidence="1" id="KW-0378">Hydrolase</keyword>
<dbReference type="InterPro" id="IPR050266">
    <property type="entry name" value="AB_hydrolase_sf"/>
</dbReference>
<gene>
    <name evidence="3" type="ORF">Daus18300_005517</name>
</gene>
<organism evidence="3 4">
    <name type="scientific">Diaporthe australafricana</name>
    <dbReference type="NCBI Taxonomy" id="127596"/>
    <lineage>
        <taxon>Eukaryota</taxon>
        <taxon>Fungi</taxon>
        <taxon>Dikarya</taxon>
        <taxon>Ascomycota</taxon>
        <taxon>Pezizomycotina</taxon>
        <taxon>Sordariomycetes</taxon>
        <taxon>Sordariomycetidae</taxon>
        <taxon>Diaporthales</taxon>
        <taxon>Diaporthaceae</taxon>
        <taxon>Diaporthe</taxon>
    </lineage>
</organism>
<protein>
    <recommendedName>
        <fullName evidence="2">AB hydrolase-1 domain-containing protein</fullName>
    </recommendedName>
</protein>
<proteinExistence type="predicted"/>
<dbReference type="PANTHER" id="PTHR43798">
    <property type="entry name" value="MONOACYLGLYCEROL LIPASE"/>
    <property type="match status" value="1"/>
</dbReference>
<evidence type="ECO:0000313" key="4">
    <source>
        <dbReference type="Proteomes" id="UP001583177"/>
    </source>
</evidence>
<dbReference type="Gene3D" id="3.40.50.1820">
    <property type="entry name" value="alpha/beta hydrolase"/>
    <property type="match status" value="1"/>
</dbReference>
<keyword evidence="4" id="KW-1185">Reference proteome</keyword>